<dbReference type="AlphaFoldDB" id="A0A7G5IEM8"/>
<dbReference type="InterPro" id="IPR046252">
    <property type="entry name" value="DUF6285"/>
</dbReference>
<keyword evidence="2" id="KW-0808">Transferase</keyword>
<keyword evidence="2" id="KW-0418">Kinase</keyword>
<dbReference type="KEGG" id="sand:H3309_10475"/>
<dbReference type="GO" id="GO:0016301">
    <property type="term" value="F:kinase activity"/>
    <property type="evidence" value="ECO:0007669"/>
    <property type="project" value="UniProtKB-KW"/>
</dbReference>
<evidence type="ECO:0000259" key="1">
    <source>
        <dbReference type="Pfam" id="PF19802"/>
    </source>
</evidence>
<evidence type="ECO:0000313" key="3">
    <source>
        <dbReference type="Proteomes" id="UP000515292"/>
    </source>
</evidence>
<gene>
    <name evidence="2" type="ORF">H3309_10475</name>
</gene>
<organism evidence="2 3">
    <name type="scientific">Sandaracinobacteroides saxicola</name>
    <dbReference type="NCBI Taxonomy" id="2759707"/>
    <lineage>
        <taxon>Bacteria</taxon>
        <taxon>Pseudomonadati</taxon>
        <taxon>Pseudomonadota</taxon>
        <taxon>Alphaproteobacteria</taxon>
        <taxon>Sphingomonadales</taxon>
        <taxon>Sphingosinicellaceae</taxon>
        <taxon>Sandaracinobacteroides</taxon>
    </lineage>
</organism>
<evidence type="ECO:0000313" key="2">
    <source>
        <dbReference type="EMBL" id="QMW21820.1"/>
    </source>
</evidence>
<sequence length="117" mass="11997">MGHPDAASLLEAVRGFLGEVEGRLPARQAFHAKVAGNVLAIVMRELAARPEAAEAAALAPFGGVAGVCAGLREGRLDPEDGPLLAALAAAAVARLAVDNPRYSTLGRLRERMDDGGS</sequence>
<proteinExistence type="predicted"/>
<reference evidence="2 3" key="1">
    <citation type="submission" date="2020-07" db="EMBL/GenBank/DDBJ databases">
        <title>Complete genome sequence for Sandaracinobacter sp. M6.</title>
        <authorList>
            <person name="Tang Y."/>
            <person name="Liu Q."/>
            <person name="Guo Z."/>
            <person name="Lei P."/>
            <person name="Huang B."/>
        </authorList>
    </citation>
    <scope>NUCLEOTIDE SEQUENCE [LARGE SCALE GENOMIC DNA]</scope>
    <source>
        <strain evidence="2 3">M6</strain>
    </source>
</reference>
<name>A0A7G5IEM8_9SPHN</name>
<protein>
    <submittedName>
        <fullName evidence="2">Protein kinase</fullName>
    </submittedName>
</protein>
<dbReference type="EMBL" id="CP059851">
    <property type="protein sequence ID" value="QMW21820.1"/>
    <property type="molecule type" value="Genomic_DNA"/>
</dbReference>
<dbReference type="Pfam" id="PF19802">
    <property type="entry name" value="DUF6285"/>
    <property type="match status" value="1"/>
</dbReference>
<dbReference type="RefSeq" id="WP_182294666.1">
    <property type="nucleotide sequence ID" value="NZ_CP059851.1"/>
</dbReference>
<dbReference type="Proteomes" id="UP000515292">
    <property type="component" value="Chromosome"/>
</dbReference>
<accession>A0A7G5IEM8</accession>
<keyword evidence="3" id="KW-1185">Reference proteome</keyword>
<feature type="domain" description="DUF6285" evidence="1">
    <location>
        <begin position="24"/>
        <end position="102"/>
    </location>
</feature>